<dbReference type="Proteomes" id="UP000483286">
    <property type="component" value="Unassembled WGS sequence"/>
</dbReference>
<comment type="caution">
    <text evidence="2">The sequence shown here is derived from an EMBL/GenBank/DDBJ whole genome shotgun (WGS) entry which is preliminary data.</text>
</comment>
<name>A0A7C9HUF3_9DEIO</name>
<dbReference type="AlphaFoldDB" id="A0A7C9HUF3"/>
<feature type="signal peptide" evidence="1">
    <location>
        <begin position="1"/>
        <end position="27"/>
    </location>
</feature>
<organism evidence="2 3">
    <name type="scientific">Deinococcus arboris</name>
    <dbReference type="NCBI Taxonomy" id="2682977"/>
    <lineage>
        <taxon>Bacteria</taxon>
        <taxon>Thermotogati</taxon>
        <taxon>Deinococcota</taxon>
        <taxon>Deinococci</taxon>
        <taxon>Deinococcales</taxon>
        <taxon>Deinococcaceae</taxon>
        <taxon>Deinococcus</taxon>
    </lineage>
</organism>
<keyword evidence="3" id="KW-1185">Reference proteome</keyword>
<evidence type="ECO:0000313" key="3">
    <source>
        <dbReference type="Proteomes" id="UP000483286"/>
    </source>
</evidence>
<protein>
    <submittedName>
        <fullName evidence="2">Uncharacterized protein</fullName>
    </submittedName>
</protein>
<sequence length="644" mass="67671">MKKAALLSLPLLLAACNTTGTPGGSNASVTVSPNKTSVTTTAGQLAGTTTYAFTNKAGGREVTINSATLTWTDTTTKTAKSETVSVPSFTLPAGLTCAAATSNPSAACNFNDSGTIYADRTLSKTFSDAELFAKVLSANPSASNLPVTVQFNGTQNGLPFSFTSTAQGGDDGKPAEAAPKPLLTINTTGTQPYSGSLSITASGNFDVTSKVKSLVLEVSDSKGNIDNTSFTSVNPNVSFSVDTSKYPDGALTLKIIALTESGLRGESTPQTVQIRNISAPTISILSPDANSTVTGPVTVRVQLRQSTSAFTLTPFNGSNDVRLDVRDFQGRIVKTTYGKANRVSEGIFEAYIPLDLIGSEFSSNAYTITATAQAVLTDDSTRTLNAATPITTKVNNTKPPALSVLMPAYVEDPYAGATRSILSRNSALEIQGSDDGGITDIRVDFICDVATALPTQSCPASPFTHNIPVNVAGVVYRIFEIGALLDAQPYVQNGNYSLRVTASDGSGNSNVQEMPVRVSRATVDSDIAGLAEQSIVDNIVEDTRPGELNIRSARWVIPGSDGSVPGRTVNRVRVSTLAYDNTTNTLIPTRQRLDPVFSAGSTIQLTQSFADEGSYRIDYIVQDLVTGVTRYYQGGIIVVKRNAS</sequence>
<accession>A0A7C9HUF3</accession>
<proteinExistence type="predicted"/>
<evidence type="ECO:0000313" key="2">
    <source>
        <dbReference type="EMBL" id="MVN88967.1"/>
    </source>
</evidence>
<evidence type="ECO:0000256" key="1">
    <source>
        <dbReference type="SAM" id="SignalP"/>
    </source>
</evidence>
<keyword evidence="1" id="KW-0732">Signal</keyword>
<reference evidence="2 3" key="1">
    <citation type="submission" date="2019-12" db="EMBL/GenBank/DDBJ databases">
        <title>Deinococcus sp. HMF7620 Genome sequencing and assembly.</title>
        <authorList>
            <person name="Kang H."/>
            <person name="Kim H."/>
            <person name="Joh K."/>
        </authorList>
    </citation>
    <scope>NUCLEOTIDE SEQUENCE [LARGE SCALE GENOMIC DNA]</scope>
    <source>
        <strain evidence="2 3">HMF7620</strain>
    </source>
</reference>
<dbReference type="EMBL" id="WQLB01000038">
    <property type="protein sequence ID" value="MVN88967.1"/>
    <property type="molecule type" value="Genomic_DNA"/>
</dbReference>
<gene>
    <name evidence="2" type="ORF">GO986_19685</name>
</gene>
<dbReference type="RefSeq" id="WP_157461226.1">
    <property type="nucleotide sequence ID" value="NZ_WQLB01000038.1"/>
</dbReference>
<feature type="chain" id="PRO_5028929039" evidence="1">
    <location>
        <begin position="28"/>
        <end position="644"/>
    </location>
</feature>
<dbReference type="PROSITE" id="PS51257">
    <property type="entry name" value="PROKAR_LIPOPROTEIN"/>
    <property type="match status" value="1"/>
</dbReference>